<proteinExistence type="predicted"/>
<dbReference type="Proteomes" id="UP001497482">
    <property type="component" value="Chromosome 2"/>
</dbReference>
<evidence type="ECO:0000313" key="1">
    <source>
        <dbReference type="EMBL" id="CAL1593740.1"/>
    </source>
</evidence>
<keyword evidence="2" id="KW-1185">Reference proteome</keyword>
<gene>
    <name evidence="1" type="ORF">KC01_LOCUS22779</name>
</gene>
<reference evidence="1 2" key="1">
    <citation type="submission" date="2024-04" db="EMBL/GenBank/DDBJ databases">
        <authorList>
            <person name="Waldvogel A.-M."/>
            <person name="Schoenle A."/>
        </authorList>
    </citation>
    <scope>NUCLEOTIDE SEQUENCE [LARGE SCALE GENOMIC DNA]</scope>
</reference>
<organism evidence="1 2">
    <name type="scientific">Knipowitschia caucasica</name>
    <name type="common">Caucasian dwarf goby</name>
    <name type="synonym">Pomatoschistus caucasicus</name>
    <dbReference type="NCBI Taxonomy" id="637954"/>
    <lineage>
        <taxon>Eukaryota</taxon>
        <taxon>Metazoa</taxon>
        <taxon>Chordata</taxon>
        <taxon>Craniata</taxon>
        <taxon>Vertebrata</taxon>
        <taxon>Euteleostomi</taxon>
        <taxon>Actinopterygii</taxon>
        <taxon>Neopterygii</taxon>
        <taxon>Teleostei</taxon>
        <taxon>Neoteleostei</taxon>
        <taxon>Acanthomorphata</taxon>
        <taxon>Gobiaria</taxon>
        <taxon>Gobiiformes</taxon>
        <taxon>Gobioidei</taxon>
        <taxon>Gobiidae</taxon>
        <taxon>Gobiinae</taxon>
        <taxon>Knipowitschia</taxon>
    </lineage>
</organism>
<name>A0AAV2KXX8_KNICA</name>
<accession>A0AAV2KXX8</accession>
<evidence type="ECO:0008006" key="3">
    <source>
        <dbReference type="Google" id="ProtNLM"/>
    </source>
</evidence>
<dbReference type="AlphaFoldDB" id="A0AAV2KXX8"/>
<protein>
    <recommendedName>
        <fullName evidence="3">Integrase zinc-binding domain-containing protein</fullName>
    </recommendedName>
</protein>
<evidence type="ECO:0000313" key="2">
    <source>
        <dbReference type="Proteomes" id="UP001497482"/>
    </source>
</evidence>
<dbReference type="EMBL" id="OZ035824">
    <property type="protein sequence ID" value="CAL1593740.1"/>
    <property type="molecule type" value="Genomic_DNA"/>
</dbReference>
<sequence length="70" mass="7955">MSKDIDKWVSQCVECQKSALTIKQETKPIPIEVSQPFELVGMDLIGKVEYSEHWLSKFVHIGIVAGSFFQ</sequence>